<feature type="region of interest" description="Disordered" evidence="3">
    <location>
        <begin position="467"/>
        <end position="504"/>
    </location>
</feature>
<dbReference type="GO" id="GO:1990281">
    <property type="term" value="C:efflux pump complex"/>
    <property type="evidence" value="ECO:0007669"/>
    <property type="project" value="TreeGrafter"/>
</dbReference>
<evidence type="ECO:0000256" key="1">
    <source>
        <dbReference type="ARBA" id="ARBA00009477"/>
    </source>
</evidence>
<feature type="domain" description="Multidrug resistance protein MdtA-like barrel-sandwich hybrid" evidence="5">
    <location>
        <begin position="73"/>
        <end position="310"/>
    </location>
</feature>
<dbReference type="Gene3D" id="2.40.50.100">
    <property type="match status" value="2"/>
</dbReference>
<dbReference type="AlphaFoldDB" id="A0A6N2R4P2"/>
<dbReference type="InterPro" id="IPR058625">
    <property type="entry name" value="MdtA-like_BSH"/>
</dbReference>
<keyword evidence="2" id="KW-0175">Coiled coil</keyword>
<gene>
    <name evidence="7" type="primary">yknX_1</name>
    <name evidence="7" type="ORF">AULFYP135_00189</name>
</gene>
<dbReference type="Gene3D" id="2.40.420.20">
    <property type="match status" value="1"/>
</dbReference>
<protein>
    <submittedName>
        <fullName evidence="7">Efflux system component YknX</fullName>
    </submittedName>
</protein>
<evidence type="ECO:0000256" key="2">
    <source>
        <dbReference type="SAM" id="Coils"/>
    </source>
</evidence>
<dbReference type="Gene3D" id="1.10.287.470">
    <property type="entry name" value="Helix hairpin bin"/>
    <property type="match status" value="2"/>
</dbReference>
<proteinExistence type="inferred from homology"/>
<comment type="similarity">
    <text evidence="1">Belongs to the membrane fusion protein (MFP) (TC 8.A.1) family.</text>
</comment>
<feature type="signal peptide" evidence="4">
    <location>
        <begin position="1"/>
        <end position="30"/>
    </location>
</feature>
<dbReference type="GO" id="GO:0015562">
    <property type="term" value="F:efflux transmembrane transporter activity"/>
    <property type="evidence" value="ECO:0007669"/>
    <property type="project" value="TreeGrafter"/>
</dbReference>
<feature type="chain" id="PRO_5026711726" evidence="4">
    <location>
        <begin position="31"/>
        <end position="504"/>
    </location>
</feature>
<dbReference type="Pfam" id="PF25917">
    <property type="entry name" value="BSH_RND"/>
    <property type="match status" value="1"/>
</dbReference>
<sequence>MNQSHRFQRKTLAILLAGLLVFVAGCGNEAAPASAPVESEAETSAIRVLTTTASRGDLSRGTEFVGRLEAAESVKVFPKNQGQIVHTYFSAGDVVQAGDLLFELDTEDLETNLELAYLQYQTAVIGAETSLMNAERTKENSARQYVTVKDNWEDLEEDYDDQRSALRDARDLAKNGLDKAQKEYDEKYEGASAEEKKTLEAALKKAKTEYEAAATAFTTFVNTYEKTEDTYKTNKKNAKTDLEYAERAYDLVSGGGDGETLGSAESAIRQAQLSYERAQKALEDAKVYAPISGVITTKNADDSDMVAMTNPVYVISSQDKAPVVSFNLSEDGANALSVGDGVTVVYNGKEYQATIIEMAAEADAATGLYAAKAQPVVPLESVRSGAVVKVKASTANAQDELIIPLDLIEYDENQPYVYVYRDGVAVRVDLVTGVSTADSIVIESGLTDEDQIITTWHPDLKDGAAVYAPSLEASASQPEEAPSGDSSEEQPQESSSSAGDEKGE</sequence>
<dbReference type="SUPFAM" id="SSF111369">
    <property type="entry name" value="HlyD-like secretion proteins"/>
    <property type="match status" value="2"/>
</dbReference>
<dbReference type="Pfam" id="PF25989">
    <property type="entry name" value="YknX_C"/>
    <property type="match status" value="1"/>
</dbReference>
<evidence type="ECO:0000256" key="4">
    <source>
        <dbReference type="SAM" id="SignalP"/>
    </source>
</evidence>
<reference evidence="7" key="1">
    <citation type="submission" date="2019-11" db="EMBL/GenBank/DDBJ databases">
        <authorList>
            <person name="Feng L."/>
        </authorList>
    </citation>
    <scope>NUCLEOTIDE SEQUENCE</scope>
    <source>
        <strain evidence="7">AundefinedLFYP135</strain>
    </source>
</reference>
<name>A0A6N2R4P2_9FIRM</name>
<organism evidence="7">
    <name type="scientific">uncultured Anaerotruncus sp</name>
    <dbReference type="NCBI Taxonomy" id="905011"/>
    <lineage>
        <taxon>Bacteria</taxon>
        <taxon>Bacillati</taxon>
        <taxon>Bacillota</taxon>
        <taxon>Clostridia</taxon>
        <taxon>Eubacteriales</taxon>
        <taxon>Oscillospiraceae</taxon>
        <taxon>Anaerotruncus</taxon>
        <taxon>environmental samples</taxon>
    </lineage>
</organism>
<feature type="domain" description="YknX-like C-terminal permuted SH3-like" evidence="6">
    <location>
        <begin position="403"/>
        <end position="466"/>
    </location>
</feature>
<keyword evidence="4" id="KW-0732">Signal</keyword>
<feature type="coiled-coil region" evidence="2">
    <location>
        <begin position="152"/>
        <end position="216"/>
    </location>
</feature>
<dbReference type="InterPro" id="IPR006143">
    <property type="entry name" value="RND_pump_MFP"/>
</dbReference>
<dbReference type="PANTHER" id="PTHR30469">
    <property type="entry name" value="MULTIDRUG RESISTANCE PROTEIN MDTA"/>
    <property type="match status" value="1"/>
</dbReference>
<dbReference type="InterPro" id="IPR058637">
    <property type="entry name" value="YknX-like_C"/>
</dbReference>
<dbReference type="Gene3D" id="2.40.30.170">
    <property type="match status" value="1"/>
</dbReference>
<evidence type="ECO:0000313" key="7">
    <source>
        <dbReference type="EMBL" id="VYS75239.1"/>
    </source>
</evidence>
<evidence type="ECO:0000256" key="3">
    <source>
        <dbReference type="SAM" id="MobiDB-lite"/>
    </source>
</evidence>
<evidence type="ECO:0000259" key="6">
    <source>
        <dbReference type="Pfam" id="PF25989"/>
    </source>
</evidence>
<dbReference type="PROSITE" id="PS51257">
    <property type="entry name" value="PROKAR_LIPOPROTEIN"/>
    <property type="match status" value="1"/>
</dbReference>
<dbReference type="EMBL" id="CACRSL010000003">
    <property type="protein sequence ID" value="VYS75239.1"/>
    <property type="molecule type" value="Genomic_DNA"/>
</dbReference>
<accession>A0A6N2R4P2</accession>
<dbReference type="NCBIfam" id="TIGR01730">
    <property type="entry name" value="RND_mfp"/>
    <property type="match status" value="1"/>
</dbReference>
<evidence type="ECO:0000259" key="5">
    <source>
        <dbReference type="Pfam" id="PF25917"/>
    </source>
</evidence>
<dbReference type="PANTHER" id="PTHR30469:SF15">
    <property type="entry name" value="HLYD FAMILY OF SECRETION PROTEINS"/>
    <property type="match status" value="1"/>
</dbReference>